<keyword evidence="1" id="KW-0472">Membrane</keyword>
<comment type="caution">
    <text evidence="2">The sequence shown here is derived from an EMBL/GenBank/DDBJ whole genome shotgun (WGS) entry which is preliminary data.</text>
</comment>
<name>A0A645J2M3_9ZZZZ</name>
<proteinExistence type="predicted"/>
<gene>
    <name evidence="2" type="ORF">SDC9_205641</name>
</gene>
<accession>A0A645J2M3</accession>
<reference evidence="2" key="1">
    <citation type="submission" date="2019-08" db="EMBL/GenBank/DDBJ databases">
        <authorList>
            <person name="Kucharzyk K."/>
            <person name="Murdoch R.W."/>
            <person name="Higgins S."/>
            <person name="Loffler F."/>
        </authorList>
    </citation>
    <scope>NUCLEOTIDE SEQUENCE</scope>
</reference>
<sequence>MDFSKKIKEGLRKSFTQVIYLFFLTTQTTNSSPKIAGTVSKPGAVLFVAVVLFSATGVAGVVVTGVSVVAGVPAFTSGFSVLFAT</sequence>
<evidence type="ECO:0000256" key="1">
    <source>
        <dbReference type="SAM" id="Phobius"/>
    </source>
</evidence>
<feature type="transmembrane region" description="Helical" evidence="1">
    <location>
        <begin position="47"/>
        <end position="72"/>
    </location>
</feature>
<dbReference type="AlphaFoldDB" id="A0A645J2M3"/>
<keyword evidence="1" id="KW-1133">Transmembrane helix</keyword>
<organism evidence="2">
    <name type="scientific">bioreactor metagenome</name>
    <dbReference type="NCBI Taxonomy" id="1076179"/>
    <lineage>
        <taxon>unclassified sequences</taxon>
        <taxon>metagenomes</taxon>
        <taxon>ecological metagenomes</taxon>
    </lineage>
</organism>
<protein>
    <submittedName>
        <fullName evidence="2">Uncharacterized protein</fullName>
    </submittedName>
</protein>
<keyword evidence="1" id="KW-0812">Transmembrane</keyword>
<evidence type="ECO:0000313" key="2">
    <source>
        <dbReference type="EMBL" id="MPN57945.1"/>
    </source>
</evidence>
<dbReference type="EMBL" id="VSSQ01130113">
    <property type="protein sequence ID" value="MPN57945.1"/>
    <property type="molecule type" value="Genomic_DNA"/>
</dbReference>